<feature type="coiled-coil region" evidence="1">
    <location>
        <begin position="499"/>
        <end position="579"/>
    </location>
</feature>
<organism evidence="3 4">
    <name type="scientific">Elysia crispata</name>
    <name type="common">lettuce slug</name>
    <dbReference type="NCBI Taxonomy" id="231223"/>
    <lineage>
        <taxon>Eukaryota</taxon>
        <taxon>Metazoa</taxon>
        <taxon>Spiralia</taxon>
        <taxon>Lophotrochozoa</taxon>
        <taxon>Mollusca</taxon>
        <taxon>Gastropoda</taxon>
        <taxon>Heterobranchia</taxon>
        <taxon>Euthyneura</taxon>
        <taxon>Panpulmonata</taxon>
        <taxon>Sacoglossa</taxon>
        <taxon>Placobranchoidea</taxon>
        <taxon>Plakobranchidae</taxon>
        <taxon>Elysia</taxon>
    </lineage>
</organism>
<keyword evidence="1" id="KW-0175">Coiled coil</keyword>
<feature type="region of interest" description="Disordered" evidence="2">
    <location>
        <begin position="676"/>
        <end position="695"/>
    </location>
</feature>
<protein>
    <recommendedName>
        <fullName evidence="5">Leucine-, glutamate- and lysine-rich protein 1</fullName>
    </recommendedName>
</protein>
<accession>A0AAE1B5Q4</accession>
<evidence type="ECO:0000256" key="1">
    <source>
        <dbReference type="SAM" id="Coils"/>
    </source>
</evidence>
<keyword evidence="4" id="KW-1185">Reference proteome</keyword>
<dbReference type="Gene3D" id="1.20.1170.10">
    <property type="match status" value="1"/>
</dbReference>
<dbReference type="Proteomes" id="UP001283361">
    <property type="component" value="Unassembled WGS sequence"/>
</dbReference>
<feature type="compositionally biased region" description="Polar residues" evidence="2">
    <location>
        <begin position="619"/>
        <end position="636"/>
    </location>
</feature>
<evidence type="ECO:0000313" key="3">
    <source>
        <dbReference type="EMBL" id="KAK3800364.1"/>
    </source>
</evidence>
<evidence type="ECO:0000313" key="4">
    <source>
        <dbReference type="Proteomes" id="UP001283361"/>
    </source>
</evidence>
<feature type="region of interest" description="Disordered" evidence="2">
    <location>
        <begin position="617"/>
        <end position="636"/>
    </location>
</feature>
<comment type="caution">
    <text evidence="3">The sequence shown here is derived from an EMBL/GenBank/DDBJ whole genome shotgun (WGS) entry which is preliminary data.</text>
</comment>
<dbReference type="PANTHER" id="PTHR34251">
    <property type="entry name" value="LEUCINE-, GLUTAMATE- AND LYSINE-RICH PROTEIN 1"/>
    <property type="match status" value="1"/>
</dbReference>
<dbReference type="AlphaFoldDB" id="A0AAE1B5Q4"/>
<gene>
    <name evidence="3" type="ORF">RRG08_052749</name>
</gene>
<dbReference type="InterPro" id="IPR038799">
    <property type="entry name" value="LEKR1"/>
</dbReference>
<dbReference type="EMBL" id="JAWDGP010000459">
    <property type="protein sequence ID" value="KAK3800364.1"/>
    <property type="molecule type" value="Genomic_DNA"/>
</dbReference>
<reference evidence="3" key="1">
    <citation type="journal article" date="2023" name="G3 (Bethesda)">
        <title>A reference genome for the long-term kleptoplast-retaining sea slug Elysia crispata morphotype clarki.</title>
        <authorList>
            <person name="Eastman K.E."/>
            <person name="Pendleton A.L."/>
            <person name="Shaikh M.A."/>
            <person name="Suttiyut T."/>
            <person name="Ogas R."/>
            <person name="Tomko P."/>
            <person name="Gavelis G."/>
            <person name="Widhalm J.R."/>
            <person name="Wisecaver J.H."/>
        </authorList>
    </citation>
    <scope>NUCLEOTIDE SEQUENCE</scope>
    <source>
        <strain evidence="3">ECLA1</strain>
    </source>
</reference>
<dbReference type="PANTHER" id="PTHR34251:SF1">
    <property type="entry name" value="LEUCINE, GLUTAMATE AND LYSINE RICH 1"/>
    <property type="match status" value="1"/>
</dbReference>
<sequence>MGDNSGENGFPHYTPQHPLPEEIKKLTRDDTVCKYCGVSYLIHNEIKALEDKVAALEKELTNLRGQEQREALLKKENALLKDQRNDLQTSLETEHNIVASLKTELDNLKETCRTSQETSSSYKEKYMRTLQDLSALSQIVREQKQTIEQVKKQVKTSQEEVVGHVNEMKQNVILLAETASNEKNELLSKVQCLDMEKMVLSQSNVSLTSNLKASELELAEKERQLNNEKDAVKKLEKYMQDSEILSKDLKQADKSLQGLQKDLESSQTKCKNFEKELEQCRAQLRSKTSEAKETADKMNQLEKNHEVATQKLTIELKAKEGEILSGLEQQKTLENRLKELEKREAEGQNSRDITLNEAKVLKESLLRAKVDREALKAERELMIEAHQNRIEELRESFKNKMAEMDNWPQKLQSAVAAEKSRHQTEMKALEENLKHNFVLELQIEKDKYNEVLKKFQTQERDKNYVRQTEQAQWEQKFKQEIEELKRHIFENKVRFQEREGELKAEITSLKKIMNDLQDRLACLNSEGSEEVIQLKAALAELQQELSDTRSSTSSVQAKLKEAQEEAKFLQNIVHKECEERFELTEALSEARRELLELKKPPGGYTCNSNKRGSVISLGSAHSTSSSQVAERSGINSQAHATVSEALHAPIPPSLSKHIEPQASSILLSYNNNNNCSGSGKNGSNGSKSSENQLRESRMRIAHMMGRIS</sequence>
<proteinExistence type="predicted"/>
<feature type="compositionally biased region" description="Low complexity" evidence="2">
    <location>
        <begin position="676"/>
        <end position="691"/>
    </location>
</feature>
<evidence type="ECO:0008006" key="5">
    <source>
        <dbReference type="Google" id="ProtNLM"/>
    </source>
</evidence>
<evidence type="ECO:0000256" key="2">
    <source>
        <dbReference type="SAM" id="MobiDB-lite"/>
    </source>
</evidence>
<name>A0AAE1B5Q4_9GAST</name>
<feature type="coiled-coil region" evidence="1">
    <location>
        <begin position="46"/>
        <end position="403"/>
    </location>
</feature>